<feature type="chain" id="PRO_5047126510" description="DUF2155 domain-containing protein" evidence="1">
    <location>
        <begin position="26"/>
        <end position="125"/>
    </location>
</feature>
<evidence type="ECO:0008006" key="4">
    <source>
        <dbReference type="Google" id="ProtNLM"/>
    </source>
</evidence>
<evidence type="ECO:0000256" key="1">
    <source>
        <dbReference type="SAM" id="SignalP"/>
    </source>
</evidence>
<dbReference type="Proteomes" id="UP001161388">
    <property type="component" value="Unassembled WGS sequence"/>
</dbReference>
<organism evidence="2 3">
    <name type="scientific">Sulfitobacter pacificus</name>
    <dbReference type="NCBI Taxonomy" id="1499314"/>
    <lineage>
        <taxon>Bacteria</taxon>
        <taxon>Pseudomonadati</taxon>
        <taxon>Pseudomonadota</taxon>
        <taxon>Alphaproteobacteria</taxon>
        <taxon>Rhodobacterales</taxon>
        <taxon>Roseobacteraceae</taxon>
        <taxon>Sulfitobacter</taxon>
    </lineage>
</organism>
<sequence>MTTPMRSFLAVLVTLGGLAAAPLAAQEVSNAPGGVLRALDKTSGQTTDFEMRAGQAFRMGSLQIVMKECRYPAGNPSGNAYAGLEISENGKEGVLFSGWMIASAPALSALEHQRYDVWVIRCTTS</sequence>
<dbReference type="EMBL" id="BSNL01000001">
    <property type="protein sequence ID" value="GLQ26283.1"/>
    <property type="molecule type" value="Genomic_DNA"/>
</dbReference>
<dbReference type="RefSeq" id="WP_348540749.1">
    <property type="nucleotide sequence ID" value="NZ_BAABWP010000007.1"/>
</dbReference>
<evidence type="ECO:0000313" key="2">
    <source>
        <dbReference type="EMBL" id="GLQ26283.1"/>
    </source>
</evidence>
<reference evidence="2" key="2">
    <citation type="submission" date="2023-01" db="EMBL/GenBank/DDBJ databases">
        <title>Draft genome sequence of Sulfitobacter pacificus strain NBRC 109915.</title>
        <authorList>
            <person name="Sun Q."/>
            <person name="Mori K."/>
        </authorList>
    </citation>
    <scope>NUCLEOTIDE SEQUENCE</scope>
    <source>
        <strain evidence="2">NBRC 109915</strain>
    </source>
</reference>
<feature type="signal peptide" evidence="1">
    <location>
        <begin position="1"/>
        <end position="25"/>
    </location>
</feature>
<reference evidence="2" key="1">
    <citation type="journal article" date="2014" name="Int. J. Syst. Evol. Microbiol.">
        <title>Complete genome of a new Firmicutes species belonging to the dominant human colonic microbiota ('Ruminococcus bicirculans') reveals two chromosomes and a selective capacity to utilize plant glucans.</title>
        <authorList>
            <consortium name="NISC Comparative Sequencing Program"/>
            <person name="Wegmann U."/>
            <person name="Louis P."/>
            <person name="Goesmann A."/>
            <person name="Henrissat B."/>
            <person name="Duncan S.H."/>
            <person name="Flint H.J."/>
        </authorList>
    </citation>
    <scope>NUCLEOTIDE SEQUENCE</scope>
    <source>
        <strain evidence="2">NBRC 109915</strain>
    </source>
</reference>
<accession>A0ABQ5VGR0</accession>
<dbReference type="InterPro" id="IPR019225">
    <property type="entry name" value="DUF2155"/>
</dbReference>
<dbReference type="Pfam" id="PF09923">
    <property type="entry name" value="DUF2155"/>
    <property type="match status" value="1"/>
</dbReference>
<gene>
    <name evidence="2" type="ORF">GCM10007927_10860</name>
</gene>
<evidence type="ECO:0000313" key="3">
    <source>
        <dbReference type="Proteomes" id="UP001161388"/>
    </source>
</evidence>
<comment type="caution">
    <text evidence="2">The sequence shown here is derived from an EMBL/GenBank/DDBJ whole genome shotgun (WGS) entry which is preliminary data.</text>
</comment>
<name>A0ABQ5VGR0_9RHOB</name>
<keyword evidence="1" id="KW-0732">Signal</keyword>
<keyword evidence="3" id="KW-1185">Reference proteome</keyword>
<proteinExistence type="predicted"/>
<protein>
    <recommendedName>
        <fullName evidence="4">DUF2155 domain-containing protein</fullName>
    </recommendedName>
</protein>